<dbReference type="EMBL" id="FWXH01000002">
    <property type="protein sequence ID" value="SMC17733.1"/>
    <property type="molecule type" value="Genomic_DNA"/>
</dbReference>
<dbReference type="OrthoDB" id="1930571at2"/>
<protein>
    <recommendedName>
        <fullName evidence="4">Cell division protein FtsL</fullName>
    </recommendedName>
</protein>
<name>A0A1W1X1L8_9CLOT</name>
<reference evidence="2 3" key="1">
    <citation type="submission" date="2017-04" db="EMBL/GenBank/DDBJ databases">
        <authorList>
            <person name="Afonso C.L."/>
            <person name="Miller P.J."/>
            <person name="Scott M.A."/>
            <person name="Spackman E."/>
            <person name="Goraichik I."/>
            <person name="Dimitrov K.M."/>
            <person name="Suarez D.L."/>
            <person name="Swayne D.E."/>
        </authorList>
    </citation>
    <scope>NUCLEOTIDE SEQUENCE [LARGE SCALE GENOMIC DNA]</scope>
    <source>
        <strain evidence="2 3">DSM 12555</strain>
    </source>
</reference>
<sequence>MVVTEKKYINNGNNALNPKRKPFREENNEFGRKDNEELRKSKQIKLRKQAMVMACIGLIFILGFSVVYRYSVIYTMQIKLQAANTNVDNIGKDNENLRLQLVQYNRLGDLQDKASKLNMVAPQKNNAVSLNYDKQTLKLKSSGDVKDKKNIFTKLLGLIK</sequence>
<dbReference type="Proteomes" id="UP000192468">
    <property type="component" value="Unassembled WGS sequence"/>
</dbReference>
<keyword evidence="1" id="KW-0472">Membrane</keyword>
<dbReference type="STRING" id="1121291.SAMN02745134_00415"/>
<keyword evidence="3" id="KW-1185">Reference proteome</keyword>
<feature type="transmembrane region" description="Helical" evidence="1">
    <location>
        <begin position="50"/>
        <end position="70"/>
    </location>
</feature>
<keyword evidence="1" id="KW-0812">Transmembrane</keyword>
<evidence type="ECO:0000313" key="3">
    <source>
        <dbReference type="Proteomes" id="UP000192468"/>
    </source>
</evidence>
<dbReference type="RefSeq" id="WP_084113603.1">
    <property type="nucleotide sequence ID" value="NZ_FWXH01000002.1"/>
</dbReference>
<evidence type="ECO:0008006" key="4">
    <source>
        <dbReference type="Google" id="ProtNLM"/>
    </source>
</evidence>
<organism evidence="2 3">
    <name type="scientific">Clostridium acidisoli DSM 12555</name>
    <dbReference type="NCBI Taxonomy" id="1121291"/>
    <lineage>
        <taxon>Bacteria</taxon>
        <taxon>Bacillati</taxon>
        <taxon>Bacillota</taxon>
        <taxon>Clostridia</taxon>
        <taxon>Eubacteriales</taxon>
        <taxon>Clostridiaceae</taxon>
        <taxon>Clostridium</taxon>
    </lineage>
</organism>
<evidence type="ECO:0000313" key="2">
    <source>
        <dbReference type="EMBL" id="SMC17733.1"/>
    </source>
</evidence>
<accession>A0A1W1X1L8</accession>
<proteinExistence type="predicted"/>
<evidence type="ECO:0000256" key="1">
    <source>
        <dbReference type="SAM" id="Phobius"/>
    </source>
</evidence>
<keyword evidence="1" id="KW-1133">Transmembrane helix</keyword>
<dbReference type="AlphaFoldDB" id="A0A1W1X1L8"/>
<gene>
    <name evidence="2" type="ORF">SAMN02745134_00415</name>
</gene>